<proteinExistence type="predicted"/>
<comment type="caution">
    <text evidence="2">The sequence shown here is derived from an EMBL/GenBank/DDBJ whole genome shotgun (WGS) entry which is preliminary data.</text>
</comment>
<dbReference type="EMBL" id="BARU01049642">
    <property type="protein sequence ID" value="GAH95072.1"/>
    <property type="molecule type" value="Genomic_DNA"/>
</dbReference>
<evidence type="ECO:0000313" key="2">
    <source>
        <dbReference type="EMBL" id="GAH95072.1"/>
    </source>
</evidence>
<name>X1JLY1_9ZZZZ</name>
<sequence length="39" mass="4336">PPATNAHKIREARAKIRKKKKAGSIKIRLSGLRKKGIKS</sequence>
<accession>X1JLY1</accession>
<feature type="region of interest" description="Disordered" evidence="1">
    <location>
        <begin position="1"/>
        <end position="24"/>
    </location>
</feature>
<protein>
    <submittedName>
        <fullName evidence="2">Uncharacterized protein</fullName>
    </submittedName>
</protein>
<dbReference type="AlphaFoldDB" id="X1JLY1"/>
<evidence type="ECO:0000256" key="1">
    <source>
        <dbReference type="SAM" id="MobiDB-lite"/>
    </source>
</evidence>
<feature type="non-terminal residue" evidence="2">
    <location>
        <position position="1"/>
    </location>
</feature>
<gene>
    <name evidence="2" type="ORF">S03H2_72935</name>
</gene>
<reference evidence="2" key="1">
    <citation type="journal article" date="2014" name="Front. Microbiol.">
        <title>High frequency of phylogenetically diverse reductive dehalogenase-homologous genes in deep subseafloor sedimentary metagenomes.</title>
        <authorList>
            <person name="Kawai M."/>
            <person name="Futagami T."/>
            <person name="Toyoda A."/>
            <person name="Takaki Y."/>
            <person name="Nishi S."/>
            <person name="Hori S."/>
            <person name="Arai W."/>
            <person name="Tsubouchi T."/>
            <person name="Morono Y."/>
            <person name="Uchiyama I."/>
            <person name="Ito T."/>
            <person name="Fujiyama A."/>
            <person name="Inagaki F."/>
            <person name="Takami H."/>
        </authorList>
    </citation>
    <scope>NUCLEOTIDE SEQUENCE</scope>
    <source>
        <strain evidence="2">Expedition CK06-06</strain>
    </source>
</reference>
<organism evidence="2">
    <name type="scientific">marine sediment metagenome</name>
    <dbReference type="NCBI Taxonomy" id="412755"/>
    <lineage>
        <taxon>unclassified sequences</taxon>
        <taxon>metagenomes</taxon>
        <taxon>ecological metagenomes</taxon>
    </lineage>
</organism>
<feature type="non-terminal residue" evidence="2">
    <location>
        <position position="39"/>
    </location>
</feature>